<evidence type="ECO:0000256" key="4">
    <source>
        <dbReference type="ARBA" id="ARBA00023295"/>
    </source>
</evidence>
<dbReference type="SUPFAM" id="SSF88713">
    <property type="entry name" value="Glycoside hydrolase/deacetylase"/>
    <property type="match status" value="1"/>
</dbReference>
<dbReference type="EMBL" id="BAABAL010000019">
    <property type="protein sequence ID" value="GAA4025921.1"/>
    <property type="molecule type" value="Genomic_DNA"/>
</dbReference>
<evidence type="ECO:0000256" key="2">
    <source>
        <dbReference type="ARBA" id="ARBA00022723"/>
    </source>
</evidence>
<comment type="similarity">
    <text evidence="1">Belongs to the glycosyl hydrolase 38 family.</text>
</comment>
<dbReference type="PANTHER" id="PTHR46017:SF2">
    <property type="entry name" value="MANNOSYLGLYCERATE HYDROLASE"/>
    <property type="match status" value="1"/>
</dbReference>
<sequence>MNPKGPTSADWALTARRVRGYRAEVTDATNTRRTVHVVPHTHWDREWYEPFQRFRLQLVDLLDTVLPRLEADPRFRFTLDGQTAAVDDYLEVRPDALPRVVELVRTGQLAVGPWRVLADSFLCSGENLVRNLEIGLARSAELGGAMRVGYIPDQFGHTAQLPQILRGFGFDQACLWRGVPGSVDRHAFHWVSPDGSSVRTEYLPGGYGNASVMFTDPAKTVERSIAFAEQMRAWFGDTEPLAMYGTDHSAPIPTLLDQVGAVQASGAEVTLRLETLAEALAGRDPQEAGLPQVLGELRSHARANLLPGILSVRVAVKQAMAEAERMVERYAEPLSALWCPQAAEPFLSMAWLRLVDASCHDSVTGCGADTTAQQVAARIAEAEQLGSAVRDRTLNDIASGAPSDSVVVVNPSAHERTDLVRCQVVAPESWADVALELPDGTLAPTQEIRRAERNLIDAAFPAADVVNAVRRRTFGQVMYSRAIQRAEISDHTVTFTVGRIGDPGYDVERFADELTEAVAASSPGDWRLRVIDEPGRELLALTTAPALGWASVRPRSGSAPLSAPVSIVEGSLHNGLVSVVVNEDGTLRITGSDGTVLDGVGRIVDGGDAGDSYNYGPPVTDTLVDKPTAVTVVAAEQGPLVASLVVHRTYDWPLGLVDFDGTARTPETVSVGVTTRVELRVNEPFVRVEVSFDNRSVDHRVRFHLPTARTATSSHAEGQFSVVERGLVNEGGNGEHPLPTFPASSFVDAGGAGVLLHNVTEYEVLAEEPLAGSSTGAAGSVIAITLLRATGAISRNLHPLRAEPAGPTTPIPEAQVPGVTVSQFAIFPHAGDWASANLMDAAERYRNPLITVAGTGTTSELASAEGITVTGATACGLRQRNGLELRLVSYSDSESTAKVSLPGVTAAARVDLTGAVVEELSVVDGSAEVPLRPWEITGIRLTR</sequence>
<dbReference type="InterPro" id="IPR000602">
    <property type="entry name" value="Glyco_hydro_38_N"/>
</dbReference>
<dbReference type="InterPro" id="IPR011013">
    <property type="entry name" value="Gal_mutarotase_sf_dom"/>
</dbReference>
<evidence type="ECO:0000256" key="3">
    <source>
        <dbReference type="ARBA" id="ARBA00022801"/>
    </source>
</evidence>
<keyword evidence="3" id="KW-0378">Hydrolase</keyword>
<dbReference type="InterPro" id="IPR011330">
    <property type="entry name" value="Glyco_hydro/deAcase_b/a-brl"/>
</dbReference>
<dbReference type="InterPro" id="IPR028995">
    <property type="entry name" value="Glyco_hydro_57/38_cen_sf"/>
</dbReference>
<dbReference type="Proteomes" id="UP001501747">
    <property type="component" value="Unassembled WGS sequence"/>
</dbReference>
<keyword evidence="2" id="KW-0479">Metal-binding</keyword>
<dbReference type="InterPro" id="IPR037094">
    <property type="entry name" value="Glyco_hydro_38_cen_sf"/>
</dbReference>
<comment type="caution">
    <text evidence="6">The sequence shown here is derived from an EMBL/GenBank/DDBJ whole genome shotgun (WGS) entry which is preliminary data.</text>
</comment>
<evidence type="ECO:0000256" key="1">
    <source>
        <dbReference type="ARBA" id="ARBA00009792"/>
    </source>
</evidence>
<dbReference type="Gene3D" id="3.20.110.10">
    <property type="entry name" value="Glycoside hydrolase 38, N terminal domain"/>
    <property type="match status" value="1"/>
</dbReference>
<accession>A0ABP7TGI9</accession>
<evidence type="ECO:0000313" key="6">
    <source>
        <dbReference type="EMBL" id="GAA4025921.1"/>
    </source>
</evidence>
<organism evidence="6 7">
    <name type="scientific">Allokutzneria multivorans</name>
    <dbReference type="NCBI Taxonomy" id="1142134"/>
    <lineage>
        <taxon>Bacteria</taxon>
        <taxon>Bacillati</taxon>
        <taxon>Actinomycetota</taxon>
        <taxon>Actinomycetes</taxon>
        <taxon>Pseudonocardiales</taxon>
        <taxon>Pseudonocardiaceae</taxon>
        <taxon>Allokutzneria</taxon>
    </lineage>
</organism>
<protein>
    <recommendedName>
        <fullName evidence="5">Glycoside hydrolase family 38 N-terminal domain-containing protein</fullName>
    </recommendedName>
</protein>
<dbReference type="SUPFAM" id="SSF74650">
    <property type="entry name" value="Galactose mutarotase-like"/>
    <property type="match status" value="1"/>
</dbReference>
<evidence type="ECO:0000259" key="5">
    <source>
        <dbReference type="Pfam" id="PF01074"/>
    </source>
</evidence>
<dbReference type="Pfam" id="PF01074">
    <property type="entry name" value="Glyco_hydro_38N"/>
    <property type="match status" value="1"/>
</dbReference>
<dbReference type="SUPFAM" id="SSF88688">
    <property type="entry name" value="Families 57/38 glycoside transferase middle domain"/>
    <property type="match status" value="1"/>
</dbReference>
<reference evidence="7" key="1">
    <citation type="journal article" date="2019" name="Int. J. Syst. Evol. Microbiol.">
        <title>The Global Catalogue of Microorganisms (GCM) 10K type strain sequencing project: providing services to taxonomists for standard genome sequencing and annotation.</title>
        <authorList>
            <consortium name="The Broad Institute Genomics Platform"/>
            <consortium name="The Broad Institute Genome Sequencing Center for Infectious Disease"/>
            <person name="Wu L."/>
            <person name="Ma J."/>
        </authorList>
    </citation>
    <scope>NUCLEOTIDE SEQUENCE [LARGE SCALE GENOMIC DNA]</scope>
    <source>
        <strain evidence="7">JCM 17342</strain>
    </source>
</reference>
<name>A0ABP7TGI9_9PSEU</name>
<proteinExistence type="inferred from homology"/>
<dbReference type="InterPro" id="IPR027291">
    <property type="entry name" value="Glyco_hydro_38_N_sf"/>
</dbReference>
<dbReference type="Gene3D" id="2.70.98.30">
    <property type="entry name" value="Golgi alpha-mannosidase II, domain 4"/>
    <property type="match status" value="1"/>
</dbReference>
<keyword evidence="4" id="KW-0326">Glycosidase</keyword>
<gene>
    <name evidence="6" type="ORF">GCM10022247_58320</name>
</gene>
<keyword evidence="7" id="KW-1185">Reference proteome</keyword>
<feature type="domain" description="Glycoside hydrolase family 38 N-terminal" evidence="5">
    <location>
        <begin position="34"/>
        <end position="278"/>
    </location>
</feature>
<dbReference type="PANTHER" id="PTHR46017">
    <property type="entry name" value="ALPHA-MANNOSIDASE 2C1"/>
    <property type="match status" value="1"/>
</dbReference>
<evidence type="ECO:0000313" key="7">
    <source>
        <dbReference type="Proteomes" id="UP001501747"/>
    </source>
</evidence>
<dbReference type="Gene3D" id="1.20.1270.50">
    <property type="entry name" value="Glycoside hydrolase family 38, central domain"/>
    <property type="match status" value="1"/>
</dbReference>